<feature type="region of interest" description="Disordered" evidence="7">
    <location>
        <begin position="1"/>
        <end position="54"/>
    </location>
</feature>
<evidence type="ECO:0000256" key="7">
    <source>
        <dbReference type="SAM" id="MobiDB-lite"/>
    </source>
</evidence>
<sequence length="556" mass="59959">MSDSAEQKVEQSSNKRINGAASEPHQQQPEETETSDLLPQKVEQDKPPRTGRQKAKKIIRDNAFMIATIAAVIVGFLIGLAVRLCHKDKEISSQLRLWLAMPGELFIRLLKLTILPLIASNVVVVSASLDPKENGKISLVSFGYIMVANMGCAIIGSVTALIVKPGISRSVVDNSTMADIGTSEAPKVTFAKLTSSDVFADLLYNIFPDNLVGVALFKSQTVYRAPLRKQLMQLGMLNRSETNLTEISDTRIVSNSASVNMIGVIFCAAVFGMAARTVGPQGEAFIAFFKSLAQVVIKVMRWFLWLTPPGVCFMIASSIADVVDPASTLIKLGLFIVSVTIALAIHFILLQVVFIAAGRRNPIWFLVKTFRSWCISFATTAPVVAIPEMIECCDSYGIHQDISRFVIPFAAAIKGDGSACFISVAAVFIGQLTGYPISAGTIVIIVLLVSSAMLALPNIPSASLVILVTILTSVGISETEVALLYSVDWLLDRMRSGAIGLSHCYCAAFTHFVCAGDFETSDDNRVGDRGEKATRGKNDEAGKSNGKDLPMVELQA</sequence>
<dbReference type="PANTHER" id="PTHR11958:SF63">
    <property type="entry name" value="AMINO ACID TRANSPORTER"/>
    <property type="match status" value="1"/>
</dbReference>
<dbReference type="GO" id="GO:0005313">
    <property type="term" value="F:L-glutamate transmembrane transporter activity"/>
    <property type="evidence" value="ECO:0007669"/>
    <property type="project" value="TreeGrafter"/>
</dbReference>
<reference evidence="8 9" key="1">
    <citation type="submission" date="2017-06" db="EMBL/GenBank/DDBJ databases">
        <title>A platform for efficient transgenesis in Macrostomum lignano, a flatworm model organism for stem cell research.</title>
        <authorList>
            <person name="Berezikov E."/>
        </authorList>
    </citation>
    <scope>NUCLEOTIDE SEQUENCE [LARGE SCALE GENOMIC DNA]</scope>
    <source>
        <strain evidence="8">DV1</strain>
        <tissue evidence="8">Whole organism</tissue>
    </source>
</reference>
<keyword evidence="4 6" id="KW-1133">Transmembrane helix</keyword>
<dbReference type="EMBL" id="NIVC01000084">
    <property type="protein sequence ID" value="PAA91546.1"/>
    <property type="molecule type" value="Genomic_DNA"/>
</dbReference>
<dbReference type="PRINTS" id="PR00173">
    <property type="entry name" value="EDTRNSPORT"/>
</dbReference>
<dbReference type="OrthoDB" id="5877963at2759"/>
<evidence type="ECO:0000256" key="2">
    <source>
        <dbReference type="ARBA" id="ARBA00022448"/>
    </source>
</evidence>
<feature type="transmembrane region" description="Helical" evidence="6">
    <location>
        <begin position="105"/>
        <end position="129"/>
    </location>
</feature>
<keyword evidence="6" id="KW-0769">Symport</keyword>
<keyword evidence="5 6" id="KW-0472">Membrane</keyword>
<feature type="region of interest" description="Disordered" evidence="7">
    <location>
        <begin position="522"/>
        <end position="556"/>
    </location>
</feature>
<dbReference type="AlphaFoldDB" id="A0A267GZU4"/>
<evidence type="ECO:0000256" key="1">
    <source>
        <dbReference type="ARBA" id="ARBA00004141"/>
    </source>
</evidence>
<comment type="similarity">
    <text evidence="6">Belongs to the dicarboxylate/amino acid:cation symporter (DAACS) (TC 2.A.23) family.</text>
</comment>
<feature type="compositionally biased region" description="Basic and acidic residues" evidence="7">
    <location>
        <begin position="522"/>
        <end position="546"/>
    </location>
</feature>
<organism evidence="8 9">
    <name type="scientific">Macrostomum lignano</name>
    <dbReference type="NCBI Taxonomy" id="282301"/>
    <lineage>
        <taxon>Eukaryota</taxon>
        <taxon>Metazoa</taxon>
        <taxon>Spiralia</taxon>
        <taxon>Lophotrochozoa</taxon>
        <taxon>Platyhelminthes</taxon>
        <taxon>Rhabditophora</taxon>
        <taxon>Macrostomorpha</taxon>
        <taxon>Macrostomida</taxon>
        <taxon>Macrostomidae</taxon>
        <taxon>Macrostomum</taxon>
    </lineage>
</organism>
<feature type="transmembrane region" description="Helical" evidence="6">
    <location>
        <begin position="141"/>
        <end position="163"/>
    </location>
</feature>
<feature type="transmembrane region" description="Helical" evidence="6">
    <location>
        <begin position="63"/>
        <end position="84"/>
    </location>
</feature>
<dbReference type="GO" id="GO:0015501">
    <property type="term" value="F:glutamate:sodium symporter activity"/>
    <property type="evidence" value="ECO:0007669"/>
    <property type="project" value="TreeGrafter"/>
</dbReference>
<dbReference type="InterPro" id="IPR001991">
    <property type="entry name" value="Na-dicarboxylate_symporter"/>
</dbReference>
<dbReference type="SUPFAM" id="SSF118215">
    <property type="entry name" value="Proton glutamate symport protein"/>
    <property type="match status" value="1"/>
</dbReference>
<evidence type="ECO:0000256" key="6">
    <source>
        <dbReference type="RuleBase" id="RU361216"/>
    </source>
</evidence>
<evidence type="ECO:0000256" key="5">
    <source>
        <dbReference type="ARBA" id="ARBA00023136"/>
    </source>
</evidence>
<dbReference type="Pfam" id="PF00375">
    <property type="entry name" value="SDF"/>
    <property type="match status" value="1"/>
</dbReference>
<dbReference type="Proteomes" id="UP000215902">
    <property type="component" value="Unassembled WGS sequence"/>
</dbReference>
<dbReference type="GO" id="GO:0005886">
    <property type="term" value="C:plasma membrane"/>
    <property type="evidence" value="ECO:0007669"/>
    <property type="project" value="TreeGrafter"/>
</dbReference>
<comment type="subcellular location">
    <subcellularLocation>
        <location evidence="1 6">Membrane</location>
        <topology evidence="1 6">Multi-pass membrane protein</topology>
    </subcellularLocation>
</comment>
<comment type="caution">
    <text evidence="8">The sequence shown here is derived from an EMBL/GenBank/DDBJ whole genome shotgun (WGS) entry which is preliminary data.</text>
</comment>
<dbReference type="GO" id="GO:0015175">
    <property type="term" value="F:neutral L-amino acid transmembrane transporter activity"/>
    <property type="evidence" value="ECO:0007669"/>
    <property type="project" value="TreeGrafter"/>
</dbReference>
<evidence type="ECO:0000256" key="4">
    <source>
        <dbReference type="ARBA" id="ARBA00022989"/>
    </source>
</evidence>
<dbReference type="Gene3D" id="1.10.3860.10">
    <property type="entry name" value="Sodium:dicarboxylate symporter"/>
    <property type="match status" value="1"/>
</dbReference>
<accession>A0A267GZU4</accession>
<dbReference type="PANTHER" id="PTHR11958">
    <property type="entry name" value="SODIUM/DICARBOXYLATE SYMPORTER-RELATED"/>
    <property type="match status" value="1"/>
</dbReference>
<keyword evidence="9" id="KW-1185">Reference proteome</keyword>
<feature type="transmembrane region" description="Helical" evidence="6">
    <location>
        <begin position="406"/>
        <end position="430"/>
    </location>
</feature>
<gene>
    <name evidence="8" type="ORF">BOX15_Mlig022109g3</name>
</gene>
<name>A0A267GZU4_9PLAT</name>
<keyword evidence="2 6" id="KW-0813">Transport</keyword>
<evidence type="ECO:0000313" key="9">
    <source>
        <dbReference type="Proteomes" id="UP000215902"/>
    </source>
</evidence>
<dbReference type="InterPro" id="IPR036458">
    <property type="entry name" value="Na:dicarbo_symporter_sf"/>
</dbReference>
<evidence type="ECO:0000313" key="8">
    <source>
        <dbReference type="EMBL" id="PAA91546.1"/>
    </source>
</evidence>
<dbReference type="InterPro" id="IPR050746">
    <property type="entry name" value="DAACS"/>
</dbReference>
<keyword evidence="3 6" id="KW-0812">Transmembrane</keyword>
<feature type="transmembrane region" description="Helical" evidence="6">
    <location>
        <begin position="332"/>
        <end position="357"/>
    </location>
</feature>
<feature type="transmembrane region" description="Helical" evidence="6">
    <location>
        <begin position="462"/>
        <end position="485"/>
    </location>
</feature>
<protein>
    <recommendedName>
        <fullName evidence="6">Amino acid transporter</fullName>
    </recommendedName>
</protein>
<dbReference type="STRING" id="282301.A0A267GZU4"/>
<feature type="transmembrane region" description="Helical" evidence="6">
    <location>
        <begin position="369"/>
        <end position="386"/>
    </location>
</feature>
<feature type="transmembrane region" description="Helical" evidence="6">
    <location>
        <begin position="437"/>
        <end position="456"/>
    </location>
</feature>
<feature type="transmembrane region" description="Helical" evidence="6">
    <location>
        <begin position="302"/>
        <end position="320"/>
    </location>
</feature>
<evidence type="ECO:0000256" key="3">
    <source>
        <dbReference type="ARBA" id="ARBA00022692"/>
    </source>
</evidence>
<proteinExistence type="inferred from homology"/>